<evidence type="ECO:0000256" key="2">
    <source>
        <dbReference type="ARBA" id="ARBA00007647"/>
    </source>
</evidence>
<evidence type="ECO:0000313" key="11">
    <source>
        <dbReference type="WBParaSite" id="NBR_0000726101-mRNA-1"/>
    </source>
</evidence>
<accession>A0A0N4XWI8</accession>
<comment type="subcellular location">
    <subcellularLocation>
        <location evidence="1">Membrane</location>
        <topology evidence="1">Single-pass membrane protein</topology>
    </subcellularLocation>
</comment>
<keyword evidence="6" id="KW-1133">Transmembrane helix</keyword>
<evidence type="ECO:0000256" key="3">
    <source>
        <dbReference type="ARBA" id="ARBA00022676"/>
    </source>
</evidence>
<evidence type="ECO:0000313" key="9">
    <source>
        <dbReference type="EMBL" id="VDL70851.1"/>
    </source>
</evidence>
<evidence type="ECO:0000256" key="4">
    <source>
        <dbReference type="ARBA" id="ARBA00022679"/>
    </source>
</evidence>
<proteinExistence type="inferred from homology"/>
<dbReference type="EMBL" id="UYSL01019873">
    <property type="protein sequence ID" value="VDL70851.1"/>
    <property type="molecule type" value="Genomic_DNA"/>
</dbReference>
<evidence type="ECO:0000256" key="7">
    <source>
        <dbReference type="ARBA" id="ARBA00023136"/>
    </source>
</evidence>
<dbReference type="WBParaSite" id="NBR_0000726101-mRNA-1">
    <property type="protein sequence ID" value="NBR_0000726101-mRNA-1"/>
    <property type="gene ID" value="NBR_0000726101"/>
</dbReference>
<evidence type="ECO:0000256" key="1">
    <source>
        <dbReference type="ARBA" id="ARBA00004167"/>
    </source>
</evidence>
<dbReference type="AlphaFoldDB" id="A0A0N4XWI8"/>
<evidence type="ECO:0000313" key="10">
    <source>
        <dbReference type="Proteomes" id="UP000271162"/>
    </source>
</evidence>
<dbReference type="Pfam" id="PF01697">
    <property type="entry name" value="Glyco_transf_92"/>
    <property type="match status" value="1"/>
</dbReference>
<dbReference type="PANTHER" id="PTHR21461">
    <property type="entry name" value="GLYCOSYLTRANSFERASE FAMILY 92 PROTEIN"/>
    <property type="match status" value="1"/>
</dbReference>
<protein>
    <recommendedName>
        <fullName evidence="8">Glycosyltransferase family 92 protein</fullName>
        <ecNumber evidence="8">2.4.1.-</ecNumber>
    </recommendedName>
</protein>
<dbReference type="Proteomes" id="UP000271162">
    <property type="component" value="Unassembled WGS sequence"/>
</dbReference>
<organism evidence="11">
    <name type="scientific">Nippostrongylus brasiliensis</name>
    <name type="common">Rat hookworm</name>
    <dbReference type="NCBI Taxonomy" id="27835"/>
    <lineage>
        <taxon>Eukaryota</taxon>
        <taxon>Metazoa</taxon>
        <taxon>Ecdysozoa</taxon>
        <taxon>Nematoda</taxon>
        <taxon>Chromadorea</taxon>
        <taxon>Rhabditida</taxon>
        <taxon>Rhabditina</taxon>
        <taxon>Rhabditomorpha</taxon>
        <taxon>Strongyloidea</taxon>
        <taxon>Heligmosomidae</taxon>
        <taxon>Nippostrongylus</taxon>
    </lineage>
</organism>
<gene>
    <name evidence="9" type="ORF">NBR_LOCUS7262</name>
</gene>
<dbReference type="GO" id="GO:0016757">
    <property type="term" value="F:glycosyltransferase activity"/>
    <property type="evidence" value="ECO:0007669"/>
    <property type="project" value="UniProtKB-UniRule"/>
</dbReference>
<keyword evidence="10" id="KW-1185">Reference proteome</keyword>
<keyword evidence="5" id="KW-0812">Transmembrane</keyword>
<reference evidence="9 10" key="2">
    <citation type="submission" date="2018-11" db="EMBL/GenBank/DDBJ databases">
        <authorList>
            <consortium name="Pathogen Informatics"/>
        </authorList>
    </citation>
    <scope>NUCLEOTIDE SEQUENCE [LARGE SCALE GENOMIC DNA]</scope>
</reference>
<evidence type="ECO:0000256" key="8">
    <source>
        <dbReference type="RuleBase" id="RU366017"/>
    </source>
</evidence>
<dbReference type="PANTHER" id="PTHR21461:SF40">
    <property type="entry name" value="GLYCOSYLTRANSFERASE FAMILY 92 PROTEIN"/>
    <property type="match status" value="1"/>
</dbReference>
<evidence type="ECO:0000256" key="5">
    <source>
        <dbReference type="ARBA" id="ARBA00022692"/>
    </source>
</evidence>
<name>A0A0N4XWI8_NIPBR</name>
<keyword evidence="4 8" id="KW-0808">Transferase</keyword>
<comment type="similarity">
    <text evidence="2 8">Belongs to the glycosyltransferase 92 family.</text>
</comment>
<dbReference type="GO" id="GO:0016020">
    <property type="term" value="C:membrane"/>
    <property type="evidence" value="ECO:0007669"/>
    <property type="project" value="UniProtKB-SubCell"/>
</dbReference>
<reference evidence="11" key="1">
    <citation type="submission" date="2017-02" db="UniProtKB">
        <authorList>
            <consortium name="WormBaseParasite"/>
        </authorList>
    </citation>
    <scope>IDENTIFICATION</scope>
</reference>
<dbReference type="EC" id="2.4.1.-" evidence="8"/>
<keyword evidence="7" id="KW-0472">Membrane</keyword>
<evidence type="ECO:0000256" key="6">
    <source>
        <dbReference type="ARBA" id="ARBA00022989"/>
    </source>
</evidence>
<sequence length="138" mass="16381">MDPYSRRVLDHYVSTGEAEAIFFAQQPQYEYYMQYTAIQDCILRNRYHSSYLIMSDLDERMVTGNANDTLVNLVLHYRYPFLGAFSTSTWPIIEMSGTFQTIKYPEHLMGQLFQNVQRRLDRVYKEDLVITTRQPNKT</sequence>
<keyword evidence="3 8" id="KW-0328">Glycosyltransferase</keyword>
<dbReference type="GO" id="GO:0005737">
    <property type="term" value="C:cytoplasm"/>
    <property type="evidence" value="ECO:0007669"/>
    <property type="project" value="TreeGrafter"/>
</dbReference>
<dbReference type="InterPro" id="IPR008166">
    <property type="entry name" value="Glyco_transf_92"/>
</dbReference>